<dbReference type="Proteomes" id="UP000292751">
    <property type="component" value="Unassembled WGS sequence"/>
</dbReference>
<dbReference type="RefSeq" id="WP_007052064.1">
    <property type="nucleotide sequence ID" value="NZ_BCYH01000048.1"/>
</dbReference>
<evidence type="ECO:0000313" key="18">
    <source>
        <dbReference type="EMBL" id="TCD84105.1"/>
    </source>
</evidence>
<dbReference type="Proteomes" id="UP000293137">
    <property type="component" value="Unassembled WGS sequence"/>
</dbReference>
<dbReference type="EMBL" id="SHTF01000009">
    <property type="protein sequence ID" value="TCF64701.1"/>
    <property type="molecule type" value="Genomic_DNA"/>
</dbReference>
<dbReference type="GO" id="GO:0008177">
    <property type="term" value="F:succinate dehydrogenase (quinone) activity"/>
    <property type="evidence" value="ECO:0007669"/>
    <property type="project" value="UniProtKB-EC"/>
</dbReference>
<protein>
    <recommendedName>
        <fullName evidence="4">succinate dehydrogenase</fullName>
        <ecNumber evidence="4">1.3.5.1</ecNumber>
    </recommendedName>
</protein>
<dbReference type="InterPro" id="IPR017900">
    <property type="entry name" value="4Fe4S_Fe_S_CS"/>
</dbReference>
<evidence type="ECO:0000313" key="19">
    <source>
        <dbReference type="EMBL" id="TCD86138.1"/>
    </source>
</evidence>
<dbReference type="EMBL" id="BNHC01000002">
    <property type="protein sequence ID" value="GHM72159.1"/>
    <property type="molecule type" value="Genomic_DNA"/>
</dbReference>
<dbReference type="EMBL" id="SHSP01000006">
    <property type="protein sequence ID" value="TCF33307.1"/>
    <property type="molecule type" value="Genomic_DNA"/>
</dbReference>
<evidence type="ECO:0000256" key="12">
    <source>
        <dbReference type="ARBA" id="ARBA00023291"/>
    </source>
</evidence>
<comment type="cofactor">
    <cofactor evidence="2">
        <name>[4Fe-4S] cluster</name>
        <dbReference type="ChEBI" id="CHEBI:49883"/>
    </cofactor>
</comment>
<dbReference type="Proteomes" id="UP000663812">
    <property type="component" value="Unassembled WGS sequence"/>
</dbReference>
<evidence type="ECO:0000313" key="24">
    <source>
        <dbReference type="EMBL" id="TCF33307.1"/>
    </source>
</evidence>
<evidence type="ECO:0000256" key="7">
    <source>
        <dbReference type="ARBA" id="ARBA00022714"/>
    </source>
</evidence>
<evidence type="ECO:0000313" key="27">
    <source>
        <dbReference type="EMBL" id="TCF70113.1"/>
    </source>
</evidence>
<feature type="compositionally biased region" description="Polar residues" evidence="14">
    <location>
        <begin position="1"/>
        <end position="11"/>
    </location>
</feature>
<reference evidence="28 40" key="4">
    <citation type="submission" date="2023-02" db="EMBL/GenBank/DDBJ databases">
        <authorList>
            <person name="Pan L."/>
        </authorList>
    </citation>
    <scope>NUCLEOTIDE SEQUENCE [LARGE SCALE GENOMIC DNA]</scope>
    <source>
        <strain evidence="28 40">F2</strain>
    </source>
</reference>
<dbReference type="GO" id="GO:0046872">
    <property type="term" value="F:metal ion binding"/>
    <property type="evidence" value="ECO:0007669"/>
    <property type="project" value="UniProtKB-KW"/>
</dbReference>
<evidence type="ECO:0000256" key="5">
    <source>
        <dbReference type="ARBA" id="ARBA00022485"/>
    </source>
</evidence>
<evidence type="ECO:0000313" key="29">
    <source>
        <dbReference type="Proteomes" id="UP000291814"/>
    </source>
</evidence>
<evidence type="ECO:0000313" key="20">
    <source>
        <dbReference type="EMBL" id="TCE41500.1"/>
    </source>
</evidence>
<keyword evidence="5" id="KW-0004">4Fe-4S</keyword>
<dbReference type="PROSITE" id="PS51379">
    <property type="entry name" value="4FE4S_FER_2"/>
    <property type="match status" value="1"/>
</dbReference>
<dbReference type="EMBL" id="SHPM01000016">
    <property type="protein sequence ID" value="TCD74650.1"/>
    <property type="molecule type" value="Genomic_DNA"/>
</dbReference>
<dbReference type="InterPro" id="IPR036010">
    <property type="entry name" value="2Fe-2S_ferredoxin-like_sf"/>
</dbReference>
<evidence type="ECO:0000256" key="8">
    <source>
        <dbReference type="ARBA" id="ARBA00022723"/>
    </source>
</evidence>
<dbReference type="GeneID" id="69577922"/>
<dbReference type="Proteomes" id="UP000291814">
    <property type="component" value="Unassembled WGS sequence"/>
</dbReference>
<dbReference type="InterPro" id="IPR009051">
    <property type="entry name" value="Helical_ferredxn"/>
</dbReference>
<dbReference type="Gene3D" id="1.10.1060.10">
    <property type="entry name" value="Alpha-helical ferredoxin"/>
    <property type="match status" value="1"/>
</dbReference>
<dbReference type="EC" id="1.3.5.1" evidence="4"/>
<proteinExistence type="inferred from homology"/>
<evidence type="ECO:0000256" key="10">
    <source>
        <dbReference type="ARBA" id="ARBA00023004"/>
    </source>
</evidence>
<evidence type="ECO:0000313" key="39">
    <source>
        <dbReference type="Proteomes" id="UP000293701"/>
    </source>
</evidence>
<evidence type="ECO:0000313" key="21">
    <source>
        <dbReference type="EMBL" id="TCE45087.1"/>
    </source>
</evidence>
<evidence type="ECO:0000313" key="38">
    <source>
        <dbReference type="Proteomes" id="UP000293319"/>
    </source>
</evidence>
<keyword evidence="9" id="KW-0560">Oxidoreductase</keyword>
<feature type="domain" description="4Fe-4S ferredoxin-type" evidence="15">
    <location>
        <begin position="225"/>
        <end position="249"/>
    </location>
</feature>
<dbReference type="Proteomes" id="UP000292260">
    <property type="component" value="Unassembled WGS sequence"/>
</dbReference>
<dbReference type="Pfam" id="PF13085">
    <property type="entry name" value="Fer2_3"/>
    <property type="match status" value="1"/>
</dbReference>
<keyword evidence="8" id="KW-0479">Metal-binding</keyword>
<evidence type="ECO:0000313" key="40">
    <source>
        <dbReference type="Proteomes" id="UP001221506"/>
    </source>
</evidence>
<dbReference type="GO" id="GO:0022904">
    <property type="term" value="P:respiratory electron transport chain"/>
    <property type="evidence" value="ECO:0007669"/>
    <property type="project" value="TreeGrafter"/>
</dbReference>
<evidence type="ECO:0000256" key="1">
    <source>
        <dbReference type="ARBA" id="ARBA00001927"/>
    </source>
</evidence>
<dbReference type="Proteomes" id="UP001221506">
    <property type="component" value="Chromosome"/>
</dbReference>
<accession>A0A087B0B1</accession>
<dbReference type="InterPro" id="IPR012675">
    <property type="entry name" value="Beta-grasp_dom_sf"/>
</dbReference>
<evidence type="ECO:0000313" key="30">
    <source>
        <dbReference type="Proteomes" id="UP000291881"/>
    </source>
</evidence>
<evidence type="ECO:0000313" key="32">
    <source>
        <dbReference type="Proteomes" id="UP000292260"/>
    </source>
</evidence>
<reference evidence="29 30" key="1">
    <citation type="journal article" date="2018" name="Sci. Rep.">
        <title>Genomic diversity and distribution of Bifidobacterium longum subsp. longum across the human lifespan.</title>
        <authorList>
            <person name="Odamaki T."/>
            <person name="Bottacini F."/>
            <person name="Kato K."/>
            <person name="Mitsuyama E."/>
            <person name="Yoshida K."/>
            <person name="Horigome A."/>
            <person name="Xiao J.Z."/>
            <person name="van Sinderen D."/>
        </authorList>
    </citation>
    <scope>NUCLEOTIDE SEQUENCE [LARGE SCALE GENOMIC DNA]</scope>
    <source>
        <strain evidence="17 39">MCC10002</strain>
        <strain evidence="18 31">MCC10008</strain>
        <strain evidence="19 30">MCC10009</strain>
        <strain evidence="20 32">MCC10043</strain>
        <strain evidence="21 38">MCC10044</strain>
        <strain evidence="22 29">MCC10070</strain>
        <strain evidence="23 34">MCC10076</strain>
        <strain evidence="24 36">MCC10096</strain>
        <strain evidence="25 33">MCC10113</strain>
        <strain evidence="26 35">MCC10116</strain>
        <strain evidence="27 37">MCC10118</strain>
    </source>
</reference>
<dbReference type="EMBL" id="SHRR01000008">
    <property type="protein sequence ID" value="TCE87298.1"/>
    <property type="molecule type" value="Genomic_DNA"/>
</dbReference>
<evidence type="ECO:0000256" key="14">
    <source>
        <dbReference type="SAM" id="MobiDB-lite"/>
    </source>
</evidence>
<dbReference type="EMBL" id="SHPR01000018">
    <property type="protein sequence ID" value="TCD84105.1"/>
    <property type="molecule type" value="Genomic_DNA"/>
</dbReference>
<dbReference type="GO" id="GO:0009055">
    <property type="term" value="F:electron transfer activity"/>
    <property type="evidence" value="ECO:0007669"/>
    <property type="project" value="InterPro"/>
</dbReference>
<dbReference type="Proteomes" id="UP000291881">
    <property type="component" value="Unassembled WGS sequence"/>
</dbReference>
<evidence type="ECO:0000313" key="34">
    <source>
        <dbReference type="Proteomes" id="UP000292751"/>
    </source>
</evidence>
<comment type="similarity">
    <text evidence="3">Belongs to the succinate dehydrogenase/fumarate reductase iron-sulfur protein family.</text>
</comment>
<evidence type="ECO:0000256" key="3">
    <source>
        <dbReference type="ARBA" id="ARBA00009433"/>
    </source>
</evidence>
<dbReference type="PANTHER" id="PTHR11921">
    <property type="entry name" value="SUCCINATE DEHYDROGENASE IRON-SULFUR PROTEIN"/>
    <property type="match status" value="1"/>
</dbReference>
<dbReference type="EMBL" id="SHTC01000012">
    <property type="protein sequence ID" value="TCF58940.1"/>
    <property type="molecule type" value="Genomic_DNA"/>
</dbReference>
<evidence type="ECO:0000313" key="23">
    <source>
        <dbReference type="EMBL" id="TCE99645.1"/>
    </source>
</evidence>
<evidence type="ECO:0000256" key="13">
    <source>
        <dbReference type="ARBA" id="ARBA00034078"/>
    </source>
</evidence>
<keyword evidence="11" id="KW-0411">Iron-sulfur</keyword>
<dbReference type="InterPro" id="IPR004489">
    <property type="entry name" value="Succ_DH/fum_Rdtase_Fe-S"/>
</dbReference>
<evidence type="ECO:0000256" key="6">
    <source>
        <dbReference type="ARBA" id="ARBA00022532"/>
    </source>
</evidence>
<dbReference type="EMBL" id="SHRX01000011">
    <property type="protein sequence ID" value="TCE99645.1"/>
    <property type="molecule type" value="Genomic_DNA"/>
</dbReference>
<evidence type="ECO:0000313" key="37">
    <source>
        <dbReference type="Proteomes" id="UP000293137"/>
    </source>
</evidence>
<organism evidence="21 38">
    <name type="scientific">Bifidobacterium longum subsp. longum</name>
    <dbReference type="NCBI Taxonomy" id="1679"/>
    <lineage>
        <taxon>Bacteria</taxon>
        <taxon>Bacillati</taxon>
        <taxon>Actinomycetota</taxon>
        <taxon>Actinomycetes</taxon>
        <taxon>Bifidobacteriales</taxon>
        <taxon>Bifidobacteriaceae</taxon>
        <taxon>Bifidobacterium</taxon>
    </lineage>
</organism>
<dbReference type="GO" id="GO:0051537">
    <property type="term" value="F:2 iron, 2 sulfur cluster binding"/>
    <property type="evidence" value="ECO:0007669"/>
    <property type="project" value="UniProtKB-KW"/>
</dbReference>
<dbReference type="EMBL" id="CP118598">
    <property type="protein sequence ID" value="WDY41011.1"/>
    <property type="molecule type" value="Genomic_DNA"/>
</dbReference>
<comment type="cofactor">
    <cofactor evidence="13">
        <name>[2Fe-2S] cluster</name>
        <dbReference type="ChEBI" id="CHEBI:190135"/>
    </cofactor>
</comment>
<evidence type="ECO:0000256" key="11">
    <source>
        <dbReference type="ARBA" id="ARBA00023014"/>
    </source>
</evidence>
<dbReference type="GO" id="GO:0051538">
    <property type="term" value="F:3 iron, 4 sulfur cluster binding"/>
    <property type="evidence" value="ECO:0007669"/>
    <property type="project" value="UniProtKB-KW"/>
</dbReference>
<evidence type="ECO:0000313" key="25">
    <source>
        <dbReference type="EMBL" id="TCF58940.1"/>
    </source>
</evidence>
<keyword evidence="12" id="KW-0003">3Fe-4S</keyword>
<evidence type="ECO:0000313" key="36">
    <source>
        <dbReference type="Proteomes" id="UP000292932"/>
    </source>
</evidence>
<sequence>MAEASNTTVTLQVHRFTPRPERAERARGGSPFAKKGSPFGGGSDSAARRRPRGKQWVQEYTIPARPSDTVLDCLLTIKRTVDPTLAFRYSCGHGMCGSDAVAINGTPTLLCTATIRDWAKQPGAMPEVDDEGFRHTGTEAEESDDSAENVANAAAAQNSAANGSLGVIELASLPGFPPQRDLIADIDPMLNQIRKLTPYLQADGVLATTAEGKVDVFEYLQNPEQLAKYELLSNCIACGVCEGACPVYAGGDAFIGPAALIWASRFVNDSRDTKAMERMDAIDTADGVAACQSVRACSRHCPRGIDVGEEMWQIVAKVRER</sequence>
<dbReference type="SUPFAM" id="SSF54292">
    <property type="entry name" value="2Fe-2S ferredoxin-like"/>
    <property type="match status" value="1"/>
</dbReference>
<evidence type="ECO:0000256" key="4">
    <source>
        <dbReference type="ARBA" id="ARBA00012792"/>
    </source>
</evidence>
<dbReference type="NCBIfam" id="TIGR00384">
    <property type="entry name" value="dhsB"/>
    <property type="match status" value="1"/>
</dbReference>
<evidence type="ECO:0000313" key="33">
    <source>
        <dbReference type="Proteomes" id="UP000292478"/>
    </source>
</evidence>
<name>A0A087B0B1_BIFLL</name>
<dbReference type="AlphaFoldDB" id="A0A087B0B1"/>
<keyword evidence="7" id="KW-0001">2Fe-2S</keyword>
<dbReference type="Proteomes" id="UP000292787">
    <property type="component" value="Unassembled WGS sequence"/>
</dbReference>
<evidence type="ECO:0000313" key="17">
    <source>
        <dbReference type="EMBL" id="TCD74650.1"/>
    </source>
</evidence>
<gene>
    <name evidence="16" type="ORF">MCC00316_04490</name>
    <name evidence="17" type="ORF">MCC10002_0763</name>
    <name evidence="18" type="ORF">MCC10008_0746</name>
    <name evidence="19" type="ORF">MCC10009_0779</name>
    <name evidence="20" type="ORF">MCC10043_0748</name>
    <name evidence="21" type="ORF">MCC10044_0660</name>
    <name evidence="22" type="ORF">MCC10070_0715</name>
    <name evidence="23" type="ORF">MCC10076_0761</name>
    <name evidence="24" type="ORF">MCC10096_0736</name>
    <name evidence="25" type="ORF">MCC10113_0757</name>
    <name evidence="26" type="ORF">MCC10116_0842</name>
    <name evidence="27" type="ORF">MCC10118_0774</name>
    <name evidence="28" type="ORF">PWA56_04095</name>
</gene>
<evidence type="ECO:0000313" key="26">
    <source>
        <dbReference type="EMBL" id="TCF64701.1"/>
    </source>
</evidence>
<comment type="cofactor">
    <cofactor evidence="1">
        <name>[3Fe-4S] cluster</name>
        <dbReference type="ChEBI" id="CHEBI:21137"/>
    </cofactor>
</comment>
<evidence type="ECO:0000313" key="22">
    <source>
        <dbReference type="EMBL" id="TCE87298.1"/>
    </source>
</evidence>
<dbReference type="Gene3D" id="3.10.20.30">
    <property type="match status" value="1"/>
</dbReference>
<dbReference type="SUPFAM" id="SSF46548">
    <property type="entry name" value="alpha-helical ferredoxin"/>
    <property type="match status" value="1"/>
</dbReference>
<dbReference type="InterPro" id="IPR050573">
    <property type="entry name" value="SDH/FRD_Iron-Sulfur"/>
</dbReference>
<reference evidence="16" key="3">
    <citation type="journal article" date="2021" name="Appl. Environ. Microbiol.">
        <title>Novel 3-O-alpha-d-Galactosyl-alpha-l-Arabinofuranosidase for the Assimilation of Gum Arabic Arabinogalactan Protein in Bifidobacterium longum subsp. longum.</title>
        <authorList>
            <person name="Sasaki Y."/>
            <person name="Horigome A."/>
            <person name="Odamaki T."/>
            <person name="Xiao J.Z."/>
            <person name="Ishiwata A."/>
            <person name="Ito Y."/>
            <person name="Kitahara K."/>
            <person name="Fujita K."/>
        </authorList>
    </citation>
    <scope>NUCLEOTIDE SEQUENCE</scope>
    <source>
        <strain evidence="16">MCC00316</strain>
    </source>
</reference>
<evidence type="ECO:0000256" key="2">
    <source>
        <dbReference type="ARBA" id="ARBA00001966"/>
    </source>
</evidence>
<evidence type="ECO:0000313" key="28">
    <source>
        <dbReference type="EMBL" id="WDY41011.1"/>
    </source>
</evidence>
<dbReference type="Proteomes" id="UP000292932">
    <property type="component" value="Unassembled WGS sequence"/>
</dbReference>
<feature type="region of interest" description="Disordered" evidence="14">
    <location>
        <begin position="1"/>
        <end position="54"/>
    </location>
</feature>
<evidence type="ECO:0000313" key="35">
    <source>
        <dbReference type="Proteomes" id="UP000292787"/>
    </source>
</evidence>
<dbReference type="Pfam" id="PF13183">
    <property type="entry name" value="Fer4_8"/>
    <property type="match status" value="1"/>
</dbReference>
<dbReference type="InterPro" id="IPR025192">
    <property type="entry name" value="Succ_DH/fum_Rdtase_N"/>
</dbReference>
<dbReference type="GO" id="GO:0051539">
    <property type="term" value="F:4 iron, 4 sulfur cluster binding"/>
    <property type="evidence" value="ECO:0007669"/>
    <property type="project" value="UniProtKB-KW"/>
</dbReference>
<keyword evidence="10" id="KW-0408">Iron</keyword>
<evidence type="ECO:0000313" key="31">
    <source>
        <dbReference type="Proteomes" id="UP000292241"/>
    </source>
</evidence>
<evidence type="ECO:0000313" key="16">
    <source>
        <dbReference type="EMBL" id="GHM72159.1"/>
    </source>
</evidence>
<dbReference type="OMA" id="DGQYFGP"/>
<evidence type="ECO:0000259" key="15">
    <source>
        <dbReference type="PROSITE" id="PS51379"/>
    </source>
</evidence>
<dbReference type="PANTHER" id="PTHR11921:SF29">
    <property type="entry name" value="SUCCINATE DEHYDROGENASE [UBIQUINONE] IRON-SULFUR SUBUNIT, MITOCHONDRIAL"/>
    <property type="match status" value="1"/>
</dbReference>
<dbReference type="Proteomes" id="UP000292478">
    <property type="component" value="Unassembled WGS sequence"/>
</dbReference>
<dbReference type="Proteomes" id="UP000292241">
    <property type="component" value="Unassembled WGS sequence"/>
</dbReference>
<dbReference type="EMBL" id="SHQU01000015">
    <property type="protein sequence ID" value="TCE41500.1"/>
    <property type="molecule type" value="Genomic_DNA"/>
</dbReference>
<feature type="compositionally biased region" description="Basic and acidic residues" evidence="14">
    <location>
        <begin position="18"/>
        <end position="27"/>
    </location>
</feature>
<dbReference type="InterPro" id="IPR017896">
    <property type="entry name" value="4Fe4S_Fe-S-bd"/>
</dbReference>
<dbReference type="Proteomes" id="UP000293319">
    <property type="component" value="Unassembled WGS sequence"/>
</dbReference>
<reference evidence="21" key="2">
    <citation type="submission" date="2019-02" db="EMBL/GenBank/DDBJ databases">
        <authorList>
            <person name="Odamaki T."/>
        </authorList>
    </citation>
    <scope>NUCLEOTIDE SEQUENCE</scope>
    <source>
        <strain evidence="17">MCC10002</strain>
        <strain evidence="18">MCC10008</strain>
        <strain evidence="19">MCC10009</strain>
        <strain evidence="20">MCC10043</strain>
        <strain evidence="21">MCC10044</strain>
        <strain evidence="22">MCC10070</strain>
        <strain evidence="23">MCC10076</strain>
        <strain evidence="24">MCC10096</strain>
        <strain evidence="25">MCC10113</strain>
        <strain evidence="26">MCC10116</strain>
        <strain evidence="27">MCC10118</strain>
    </source>
</reference>
<dbReference type="PROSITE" id="PS00198">
    <property type="entry name" value="4FE4S_FER_1"/>
    <property type="match status" value="1"/>
</dbReference>
<dbReference type="Proteomes" id="UP000293701">
    <property type="component" value="Unassembled WGS sequence"/>
</dbReference>
<evidence type="ECO:0000256" key="9">
    <source>
        <dbReference type="ARBA" id="ARBA00023002"/>
    </source>
</evidence>
<dbReference type="EMBL" id="SHPS01000015">
    <property type="protein sequence ID" value="TCD86138.1"/>
    <property type="molecule type" value="Genomic_DNA"/>
</dbReference>
<dbReference type="EMBL" id="SHQV01000009">
    <property type="protein sequence ID" value="TCE45087.1"/>
    <property type="molecule type" value="Genomic_DNA"/>
</dbReference>
<dbReference type="EMBL" id="SHTH01000008">
    <property type="protein sequence ID" value="TCF70113.1"/>
    <property type="molecule type" value="Genomic_DNA"/>
</dbReference>
<keyword evidence="6" id="KW-0816">Tricarboxylic acid cycle</keyword>
<dbReference type="GO" id="GO:0006099">
    <property type="term" value="P:tricarboxylic acid cycle"/>
    <property type="evidence" value="ECO:0007669"/>
    <property type="project" value="UniProtKB-KW"/>
</dbReference>